<gene>
    <name evidence="1" type="ORF">APAL1065_LOCUS1935</name>
</gene>
<proteinExistence type="predicted"/>
<protein>
    <submittedName>
        <fullName evidence="1">Uncharacterized protein</fullName>
    </submittedName>
</protein>
<organism evidence="1">
    <name type="scientific">Entomoneis paludosa</name>
    <dbReference type="NCBI Taxonomy" id="265537"/>
    <lineage>
        <taxon>Eukaryota</taxon>
        <taxon>Sar</taxon>
        <taxon>Stramenopiles</taxon>
        <taxon>Ochrophyta</taxon>
        <taxon>Bacillariophyta</taxon>
        <taxon>Bacillariophyceae</taxon>
        <taxon>Bacillariophycidae</taxon>
        <taxon>Entomoneidaceae</taxon>
        <taxon>Entomoneis</taxon>
    </lineage>
</organism>
<name>A0A7S2V8Y2_9STRA</name>
<dbReference type="EMBL" id="HBHT01002878">
    <property type="protein sequence ID" value="CAD9943535.1"/>
    <property type="molecule type" value="Transcribed_RNA"/>
</dbReference>
<sequence>MRCISAVSGSFGWSSPFGGTTRRQYPSRKIVDSNNSAASFGTKRMTLIAKHAIRQWKEDGGRSRDLTLGGHFLLEPGEAKMGNEDQEKIVRFLKRTPTIDTLRFAYVWFDLLSDPILAEHLNSDESAIANVEIMGYSRNGADEWIHKMLAACPTHLLQPESSVVDLQLFAQSDKHMDYMAALGNVLALKRDLKRLRIFGCVVDTLESYKDFLLGLKAQDNLKSFGYYNWYLPSDKTVAVRQTLALAEVVSEHLRNGAIKLIKVRGELGKVPRQKS</sequence>
<accession>A0A7S2V8Y2</accession>
<dbReference type="AlphaFoldDB" id="A0A7S2V8Y2"/>
<reference evidence="1" key="1">
    <citation type="submission" date="2021-01" db="EMBL/GenBank/DDBJ databases">
        <authorList>
            <person name="Corre E."/>
            <person name="Pelletier E."/>
            <person name="Niang G."/>
            <person name="Scheremetjew M."/>
            <person name="Finn R."/>
            <person name="Kale V."/>
            <person name="Holt S."/>
            <person name="Cochrane G."/>
            <person name="Meng A."/>
            <person name="Brown T."/>
            <person name="Cohen L."/>
        </authorList>
    </citation>
    <scope>NUCLEOTIDE SEQUENCE</scope>
    <source>
        <strain evidence="1">CCMP125</strain>
    </source>
</reference>
<evidence type="ECO:0000313" key="1">
    <source>
        <dbReference type="EMBL" id="CAD9943535.1"/>
    </source>
</evidence>